<evidence type="ECO:0008006" key="10">
    <source>
        <dbReference type="Google" id="ProtNLM"/>
    </source>
</evidence>
<feature type="region of interest" description="Disordered" evidence="5">
    <location>
        <begin position="793"/>
        <end position="827"/>
    </location>
</feature>
<feature type="compositionally biased region" description="Polar residues" evidence="5">
    <location>
        <begin position="239"/>
        <end position="250"/>
    </location>
</feature>
<dbReference type="PROSITE" id="PS51253">
    <property type="entry name" value="HTH_CENPB"/>
    <property type="match status" value="1"/>
</dbReference>
<feature type="compositionally biased region" description="Low complexity" evidence="5">
    <location>
        <begin position="639"/>
        <end position="654"/>
    </location>
</feature>
<feature type="region of interest" description="Disordered" evidence="5">
    <location>
        <begin position="928"/>
        <end position="955"/>
    </location>
</feature>
<dbReference type="Gene3D" id="1.10.10.60">
    <property type="entry name" value="Homeodomain-like"/>
    <property type="match status" value="1"/>
</dbReference>
<feature type="compositionally biased region" description="Polar residues" evidence="5">
    <location>
        <begin position="171"/>
        <end position="186"/>
    </location>
</feature>
<dbReference type="InterPro" id="IPR009057">
    <property type="entry name" value="Homeodomain-like_sf"/>
</dbReference>
<evidence type="ECO:0000313" key="9">
    <source>
        <dbReference type="Proteomes" id="UP000283895"/>
    </source>
</evidence>
<feature type="region of interest" description="Disordered" evidence="5">
    <location>
        <begin position="225"/>
        <end position="292"/>
    </location>
</feature>
<feature type="domain" description="Homeobox" evidence="6">
    <location>
        <begin position="208"/>
        <end position="263"/>
    </location>
</feature>
<dbReference type="Pfam" id="PF03221">
    <property type="entry name" value="HTH_Tnp_Tc5"/>
    <property type="match status" value="1"/>
</dbReference>
<accession>A0A423X1P4</accession>
<keyword evidence="3 4" id="KW-0539">Nucleus</keyword>
<reference evidence="8 9" key="1">
    <citation type="submission" date="2015-09" db="EMBL/GenBank/DDBJ databases">
        <title>Host preference determinants of Valsa canker pathogens revealed by comparative genomics.</title>
        <authorList>
            <person name="Yin Z."/>
            <person name="Huang L."/>
        </authorList>
    </citation>
    <scope>NUCLEOTIDE SEQUENCE [LARGE SCALE GENOMIC DNA]</scope>
    <source>
        <strain evidence="8 9">03-1</strain>
    </source>
</reference>
<evidence type="ECO:0000256" key="3">
    <source>
        <dbReference type="ARBA" id="ARBA00023242"/>
    </source>
</evidence>
<dbReference type="AlphaFoldDB" id="A0A423X1P4"/>
<dbReference type="PROSITE" id="PS50071">
    <property type="entry name" value="HOMEOBOX_2"/>
    <property type="match status" value="1"/>
</dbReference>
<proteinExistence type="predicted"/>
<dbReference type="SMART" id="SM00389">
    <property type="entry name" value="HOX"/>
    <property type="match status" value="1"/>
</dbReference>
<dbReference type="GO" id="GO:0003677">
    <property type="term" value="F:DNA binding"/>
    <property type="evidence" value="ECO:0007669"/>
    <property type="project" value="UniProtKB-UniRule"/>
</dbReference>
<dbReference type="InterPro" id="IPR006600">
    <property type="entry name" value="HTH_CenpB_DNA-bd_dom"/>
</dbReference>
<dbReference type="InterPro" id="IPR008422">
    <property type="entry name" value="KN_HD"/>
</dbReference>
<evidence type="ECO:0000259" key="7">
    <source>
        <dbReference type="PROSITE" id="PS51253"/>
    </source>
</evidence>
<keyword evidence="1 4" id="KW-0238">DNA-binding</keyword>
<feature type="domain" description="HTH CENPB-type" evidence="7">
    <location>
        <begin position="563"/>
        <end position="637"/>
    </location>
</feature>
<keyword evidence="9" id="KW-1185">Reference proteome</keyword>
<feature type="region of interest" description="Disordered" evidence="5">
    <location>
        <begin position="633"/>
        <end position="657"/>
    </location>
</feature>
<dbReference type="GO" id="GO:0005634">
    <property type="term" value="C:nucleus"/>
    <property type="evidence" value="ECO:0007669"/>
    <property type="project" value="UniProtKB-SubCell"/>
</dbReference>
<evidence type="ECO:0000313" key="8">
    <source>
        <dbReference type="EMBL" id="ROW09668.1"/>
    </source>
</evidence>
<dbReference type="InterPro" id="IPR050224">
    <property type="entry name" value="TALE_homeobox"/>
</dbReference>
<gene>
    <name evidence="8" type="ORF">VMCG_02273</name>
</gene>
<feature type="compositionally biased region" description="Polar residues" evidence="5">
    <location>
        <begin position="931"/>
        <end position="943"/>
    </location>
</feature>
<dbReference type="Pfam" id="PF05920">
    <property type="entry name" value="Homeobox_KN"/>
    <property type="match status" value="1"/>
</dbReference>
<dbReference type="OrthoDB" id="10056939at2759"/>
<feature type="DNA-binding region" description="Homeobox" evidence="4">
    <location>
        <begin position="210"/>
        <end position="264"/>
    </location>
</feature>
<dbReference type="SUPFAM" id="SSF46689">
    <property type="entry name" value="Homeodomain-like"/>
    <property type="match status" value="1"/>
</dbReference>
<evidence type="ECO:0000256" key="2">
    <source>
        <dbReference type="ARBA" id="ARBA00023155"/>
    </source>
</evidence>
<organism evidence="8 9">
    <name type="scientific">Cytospora schulzeri</name>
    <dbReference type="NCBI Taxonomy" id="448051"/>
    <lineage>
        <taxon>Eukaryota</taxon>
        <taxon>Fungi</taxon>
        <taxon>Dikarya</taxon>
        <taxon>Ascomycota</taxon>
        <taxon>Pezizomycotina</taxon>
        <taxon>Sordariomycetes</taxon>
        <taxon>Sordariomycetidae</taxon>
        <taxon>Diaporthales</taxon>
        <taxon>Cytosporaceae</taxon>
        <taxon>Cytospora</taxon>
    </lineage>
</organism>
<feature type="region of interest" description="Disordered" evidence="5">
    <location>
        <begin position="171"/>
        <end position="202"/>
    </location>
</feature>
<evidence type="ECO:0000259" key="6">
    <source>
        <dbReference type="PROSITE" id="PS50071"/>
    </source>
</evidence>
<comment type="caution">
    <text evidence="8">The sequence shown here is derived from an EMBL/GenBank/DDBJ whole genome shotgun (WGS) entry which is preliminary data.</text>
</comment>
<feature type="compositionally biased region" description="Low complexity" evidence="5">
    <location>
        <begin position="794"/>
        <end position="811"/>
    </location>
</feature>
<dbReference type="PANTHER" id="PTHR11850">
    <property type="entry name" value="HOMEOBOX PROTEIN TRANSCRIPTION FACTORS"/>
    <property type="match status" value="1"/>
</dbReference>
<dbReference type="EMBL" id="LKEA01000004">
    <property type="protein sequence ID" value="ROW09668.1"/>
    <property type="molecule type" value="Genomic_DNA"/>
</dbReference>
<comment type="subcellular location">
    <subcellularLocation>
        <location evidence="4">Nucleus</location>
    </subcellularLocation>
</comment>
<protein>
    <recommendedName>
        <fullName evidence="10">Homeobox domain-containing protein</fullName>
    </recommendedName>
</protein>
<dbReference type="CDD" id="cd00086">
    <property type="entry name" value="homeodomain"/>
    <property type="match status" value="1"/>
</dbReference>
<dbReference type="GO" id="GO:0006355">
    <property type="term" value="P:regulation of DNA-templated transcription"/>
    <property type="evidence" value="ECO:0007669"/>
    <property type="project" value="InterPro"/>
</dbReference>
<keyword evidence="2 4" id="KW-0371">Homeobox</keyword>
<sequence length="1003" mass="109182">MPIIPEESVLDEFVNWDNTDPPMSSGNMAMPSGTNLDLQPVQDNLDFDLALANIDGDDFSFWALEHFETSNFDPGQVQAQTANGSATDVAALELCRFQHAPCDACQASGFTCKRIEEGQYKGYCTTCVALRHDCSFGLASPPDVTAPRPFPSNSWPIIGDGSTILHETPLQENTHSHSSPDITSSAAGAESGRDNSPRAPAVPKIGARFSRESVRILKAWLSTHSNRPYPSEEEREALQRQTGLNKTQIGNWLANARRRSKGKYQPTRSTSPSVRGFSGAIEIPPRRGTPALEHMNPLQRWENSPPENEPASVTAIASALLNNYTSSNGSERNSPYSLNFTDDDADRSCKGSSASSFGLINDERTLPLPYQASQRPAESPRSAYELIKLELAYYLHNIQDAARLAPSEDEIQHEACRIIYASEASSRSGLASRPSWLRDLLMSSDTIKRRARLSPIRGVQENCLGQLKINGKDNIFDDCPLEQQLIDFVKARALLGLTVLDYEIQVEACNIISRMEESSILPSEEVANLVLHLIYKDQTWLSSFRRRAGLPDSPGSMGLEGKNSDNSTVHNYSNLELELVDFTRNQRAMGIEPTDDELRRHARCVVHKCQDKWGQTAADNLTWLNAFKQRHYQQQNEQSSLPTSNSPPTTLRPLNPGLTISSDLTISPFTGPGTHSLVHIGVPHSSGSAATRRPPLFLNGSGNYRQLVRELARYVASCLSPNNPAQHTPTDEEIRHQARWIQYDDGDPFNITVADNAEWLTRFKRSTGILPATDGPGLPGGIGIWTGLRSPWHGSGSSSGPGFASSSPALSQVPVAHPTAPGSGESSLDFGEFAMSGVQSTGTINSPSSVNSGAVFSNQDLADKLMQFAVAELASSGRMPPDEAIIARAKEISGMEIWQAETTEADDPVLLGRFKALVVHKVKAVLGGGQDDNSPRQQVNLISSPPPVSHTPERGMDAIDPGLLPDLPPGNMGTAKKTSISPLPADVQVAITEQTLDEILRNI</sequence>
<dbReference type="STRING" id="356882.A0A423X1P4"/>
<dbReference type="InterPro" id="IPR001356">
    <property type="entry name" value="HD"/>
</dbReference>
<evidence type="ECO:0000256" key="5">
    <source>
        <dbReference type="SAM" id="MobiDB-lite"/>
    </source>
</evidence>
<dbReference type="Proteomes" id="UP000283895">
    <property type="component" value="Unassembled WGS sequence"/>
</dbReference>
<evidence type="ECO:0000256" key="4">
    <source>
        <dbReference type="PROSITE-ProRule" id="PRU00108"/>
    </source>
</evidence>
<evidence type="ECO:0000256" key="1">
    <source>
        <dbReference type="ARBA" id="ARBA00023125"/>
    </source>
</evidence>
<name>A0A423X1P4_9PEZI</name>